<proteinExistence type="predicted"/>
<evidence type="ECO:0000313" key="2">
    <source>
        <dbReference type="EMBL" id="PRP66327.1"/>
    </source>
</evidence>
<reference evidence="2 3" key="1">
    <citation type="submission" date="2016-11" db="EMBL/GenBank/DDBJ databases">
        <title>Trade-off between light-utilization and light-protection in marine flavobacteria.</title>
        <authorList>
            <person name="Kumagai Y."/>
        </authorList>
    </citation>
    <scope>NUCLEOTIDE SEQUENCE [LARGE SCALE GENOMIC DNA]</scope>
    <source>
        <strain evidence="2 3">JCM 17109</strain>
    </source>
</reference>
<dbReference type="PROSITE" id="PS51257">
    <property type="entry name" value="PROKAR_LIPOPROTEIN"/>
    <property type="match status" value="1"/>
</dbReference>
<gene>
    <name evidence="2" type="ORF">BST86_04090</name>
</gene>
<dbReference type="AlphaFoldDB" id="A0A2S9WS66"/>
<dbReference type="EMBL" id="MQUC01000003">
    <property type="protein sequence ID" value="PRP66327.1"/>
    <property type="molecule type" value="Genomic_DNA"/>
</dbReference>
<evidence type="ECO:0000313" key="3">
    <source>
        <dbReference type="Proteomes" id="UP000239532"/>
    </source>
</evidence>
<keyword evidence="1" id="KW-0732">Signal</keyword>
<comment type="caution">
    <text evidence="2">The sequence shown here is derived from an EMBL/GenBank/DDBJ whole genome shotgun (WGS) entry which is preliminary data.</text>
</comment>
<accession>A0A2S9WS66</accession>
<evidence type="ECO:0000256" key="1">
    <source>
        <dbReference type="SAM" id="SignalP"/>
    </source>
</evidence>
<protein>
    <recommendedName>
        <fullName evidence="4">SbsA Ig-like domain-containing protein</fullName>
    </recommendedName>
</protein>
<feature type="chain" id="PRO_5015462709" description="SbsA Ig-like domain-containing protein" evidence="1">
    <location>
        <begin position="22"/>
        <end position="269"/>
    </location>
</feature>
<keyword evidence="3" id="KW-1185">Reference proteome</keyword>
<sequence length="269" mass="30434">MKPIYLMKNNFFYFVIFILLASCGPSDDSMDPEVVPEDFNIQLSATNTAVVDEVVPVMINSSKPMASLTISFDNFQTSTTAFSDQGSSQTRFFKFDKLGMNSTVYFRAKDEDGNEFDTTYTPNISRGNSVKINQIKINSFAGIDTTLDPEFPETDPNRLADVFFVLLKPGVDIRNGDVNGANEWYRSPVKQNQGDLTWDLTNAELYINPEFRILYTMADDDGNFVQDLMQAPPFEREFRLSDFADTRPSEVTLSVPSIDLEVVFTVDWN</sequence>
<organism evidence="2 3">
    <name type="scientific">Nonlabens agnitus</name>
    <dbReference type="NCBI Taxonomy" id="870484"/>
    <lineage>
        <taxon>Bacteria</taxon>
        <taxon>Pseudomonadati</taxon>
        <taxon>Bacteroidota</taxon>
        <taxon>Flavobacteriia</taxon>
        <taxon>Flavobacteriales</taxon>
        <taxon>Flavobacteriaceae</taxon>
        <taxon>Nonlabens</taxon>
    </lineage>
</organism>
<evidence type="ECO:0008006" key="4">
    <source>
        <dbReference type="Google" id="ProtNLM"/>
    </source>
</evidence>
<name>A0A2S9WS66_9FLAO</name>
<dbReference type="Proteomes" id="UP000239532">
    <property type="component" value="Unassembled WGS sequence"/>
</dbReference>
<feature type="signal peptide" evidence="1">
    <location>
        <begin position="1"/>
        <end position="21"/>
    </location>
</feature>